<sequence>MDRSNTQRSRGALVLMWLFLGAVLLFLYAPLLPPLIHSFRDTEANGLFANYTAILDDPRLMGGVVNTLIIGVAVAVITPLLALAVAQAIREWGKPRLLLSLVLLPLFVPGVSMGVATAIFFKTLDIDPSLLTMIAVQVLWALPFATLIIMTVMSSFEGAYLEAAYLLGSNRFQAFWNIELPHIRPGLGAPRPLL</sequence>
<evidence type="ECO:0000256" key="4">
    <source>
        <dbReference type="ARBA" id="ARBA00022519"/>
    </source>
</evidence>
<keyword evidence="3" id="KW-1003">Cell membrane</keyword>
<keyword evidence="4" id="KW-0997">Cell inner membrane</keyword>
<evidence type="ECO:0000256" key="1">
    <source>
        <dbReference type="ARBA" id="ARBA00004429"/>
    </source>
</evidence>
<dbReference type="EMBL" id="JBHSWA010000005">
    <property type="protein sequence ID" value="MFC6643943.1"/>
    <property type="molecule type" value="Genomic_DNA"/>
</dbReference>
<proteinExistence type="inferred from homology"/>
<keyword evidence="6 8" id="KW-1133">Transmembrane helix</keyword>
<feature type="transmembrane region" description="Helical" evidence="8">
    <location>
        <begin position="64"/>
        <end position="85"/>
    </location>
</feature>
<name>A0ABW1Z732_9RHOB</name>
<keyword evidence="5 8" id="KW-0812">Transmembrane</keyword>
<feature type="transmembrane region" description="Helical" evidence="8">
    <location>
        <begin position="97"/>
        <end position="121"/>
    </location>
</feature>
<keyword evidence="2 8" id="KW-0813">Transport</keyword>
<evidence type="ECO:0000313" key="10">
    <source>
        <dbReference type="EMBL" id="MFC6643943.1"/>
    </source>
</evidence>
<protein>
    <submittedName>
        <fullName evidence="10">ABC transporter permease</fullName>
    </submittedName>
</protein>
<comment type="caution">
    <text evidence="10">The sequence shown here is derived from an EMBL/GenBank/DDBJ whole genome shotgun (WGS) entry which is preliminary data.</text>
</comment>
<evidence type="ECO:0000256" key="6">
    <source>
        <dbReference type="ARBA" id="ARBA00022989"/>
    </source>
</evidence>
<dbReference type="PROSITE" id="PS50928">
    <property type="entry name" value="ABC_TM1"/>
    <property type="match status" value="1"/>
</dbReference>
<evidence type="ECO:0000313" key="11">
    <source>
        <dbReference type="Proteomes" id="UP001596403"/>
    </source>
</evidence>
<dbReference type="InterPro" id="IPR000515">
    <property type="entry name" value="MetI-like"/>
</dbReference>
<dbReference type="SUPFAM" id="SSF161098">
    <property type="entry name" value="MetI-like"/>
    <property type="match status" value="1"/>
</dbReference>
<dbReference type="Gene3D" id="1.10.3720.10">
    <property type="entry name" value="MetI-like"/>
    <property type="match status" value="1"/>
</dbReference>
<comment type="subcellular location">
    <subcellularLocation>
        <location evidence="1">Cell inner membrane</location>
        <topology evidence="1">Multi-pass membrane protein</topology>
    </subcellularLocation>
    <subcellularLocation>
        <location evidence="8">Cell membrane</location>
        <topology evidence="8">Multi-pass membrane protein</topology>
    </subcellularLocation>
</comment>
<feature type="transmembrane region" description="Helical" evidence="8">
    <location>
        <begin position="133"/>
        <end position="153"/>
    </location>
</feature>
<evidence type="ECO:0000259" key="9">
    <source>
        <dbReference type="PROSITE" id="PS50928"/>
    </source>
</evidence>
<evidence type="ECO:0000256" key="8">
    <source>
        <dbReference type="RuleBase" id="RU363032"/>
    </source>
</evidence>
<accession>A0ABW1Z732</accession>
<evidence type="ECO:0000256" key="3">
    <source>
        <dbReference type="ARBA" id="ARBA00022475"/>
    </source>
</evidence>
<keyword evidence="11" id="KW-1185">Reference proteome</keyword>
<gene>
    <name evidence="10" type="ORF">ACFQAU_21720</name>
</gene>
<feature type="transmembrane region" description="Helical" evidence="8">
    <location>
        <begin position="12"/>
        <end position="31"/>
    </location>
</feature>
<dbReference type="PANTHER" id="PTHR43357">
    <property type="entry name" value="INNER MEMBRANE ABC TRANSPORTER PERMEASE PROTEIN YDCV"/>
    <property type="match status" value="1"/>
</dbReference>
<dbReference type="Pfam" id="PF00528">
    <property type="entry name" value="BPD_transp_1"/>
    <property type="match status" value="1"/>
</dbReference>
<dbReference type="RefSeq" id="WP_386285306.1">
    <property type="nucleotide sequence ID" value="NZ_JBHSWA010000005.1"/>
</dbReference>
<evidence type="ECO:0000256" key="5">
    <source>
        <dbReference type="ARBA" id="ARBA00022692"/>
    </source>
</evidence>
<evidence type="ECO:0000256" key="7">
    <source>
        <dbReference type="ARBA" id="ARBA00023136"/>
    </source>
</evidence>
<feature type="domain" description="ABC transmembrane type-1" evidence="9">
    <location>
        <begin position="64"/>
        <end position="194"/>
    </location>
</feature>
<keyword evidence="7 8" id="KW-0472">Membrane</keyword>
<dbReference type="Proteomes" id="UP001596403">
    <property type="component" value="Unassembled WGS sequence"/>
</dbReference>
<evidence type="ECO:0000256" key="2">
    <source>
        <dbReference type="ARBA" id="ARBA00022448"/>
    </source>
</evidence>
<reference evidence="11" key="1">
    <citation type="journal article" date="2019" name="Int. J. Syst. Evol. Microbiol.">
        <title>The Global Catalogue of Microorganisms (GCM) 10K type strain sequencing project: providing services to taxonomists for standard genome sequencing and annotation.</title>
        <authorList>
            <consortium name="The Broad Institute Genomics Platform"/>
            <consortium name="The Broad Institute Genome Sequencing Center for Infectious Disease"/>
            <person name="Wu L."/>
            <person name="Ma J."/>
        </authorList>
    </citation>
    <scope>NUCLEOTIDE SEQUENCE [LARGE SCALE GENOMIC DNA]</scope>
    <source>
        <strain evidence="11">NBRC 111368</strain>
    </source>
</reference>
<organism evidence="10 11">
    <name type="scientific">Sulfitobacter profundi</name>
    <dbReference type="NCBI Taxonomy" id="2679961"/>
    <lineage>
        <taxon>Bacteria</taxon>
        <taxon>Pseudomonadati</taxon>
        <taxon>Pseudomonadota</taxon>
        <taxon>Alphaproteobacteria</taxon>
        <taxon>Rhodobacterales</taxon>
        <taxon>Roseobacteraceae</taxon>
        <taxon>Sulfitobacter</taxon>
    </lineage>
</organism>
<dbReference type="PANTHER" id="PTHR43357:SF4">
    <property type="entry name" value="INNER MEMBRANE ABC TRANSPORTER PERMEASE PROTEIN YDCV"/>
    <property type="match status" value="1"/>
</dbReference>
<dbReference type="InterPro" id="IPR035906">
    <property type="entry name" value="MetI-like_sf"/>
</dbReference>
<comment type="similarity">
    <text evidence="8">Belongs to the binding-protein-dependent transport system permease family.</text>
</comment>
<dbReference type="CDD" id="cd06261">
    <property type="entry name" value="TM_PBP2"/>
    <property type="match status" value="1"/>
</dbReference>